<sequence>MMTLSLYYWESNCNSGMAKVLWYGDACCNTGFARVTHSVLDHLYKDHEVCVVGINATGDPHNHPYSVFPAGNINCPDRFGIARLPEILQKAKPDIVICCQDIWVVNNVWERIQFLQNDLKFKFLAYFPTDSEAYLPDMLRNMTAWDMCLTFTIPSANKILASGVQPRRFGVLPHGVDISKFSPGDKTQARKNLGLPEDKFIVLNANRNQPRKRIDLTIEAFVEFSKGRPDTMLYLHMSAKDLGWDVIGMFRQAMTISGQDPENRLILTSQNINYGDAPPDSLLENVYRAADVGINTADGEGWGLVSFEHAACKRPQIVGNHTACKDIWEKSAQLINVGTYVWDKDLTVKRGVIDTKHAAGLLRDLYEDRGLYEHTAEACYAVTQRPEYRWENVAAGFNAAILELV</sequence>
<dbReference type="CDD" id="cd03801">
    <property type="entry name" value="GT4_PimA-like"/>
    <property type="match status" value="1"/>
</dbReference>
<protein>
    <submittedName>
        <fullName evidence="1">Uncharacterized protein</fullName>
    </submittedName>
</protein>
<gene>
    <name evidence="1" type="ORF">DCW74_18555</name>
</gene>
<evidence type="ECO:0000313" key="2">
    <source>
        <dbReference type="Proteomes" id="UP000263517"/>
    </source>
</evidence>
<dbReference type="Gene3D" id="3.40.50.11930">
    <property type="match status" value="1"/>
</dbReference>
<dbReference type="PANTHER" id="PTHR46656:SF3">
    <property type="entry name" value="PUTATIVE-RELATED"/>
    <property type="match status" value="1"/>
</dbReference>
<dbReference type="Gene3D" id="3.40.50.2000">
    <property type="entry name" value="Glycogen Phosphorylase B"/>
    <property type="match status" value="1"/>
</dbReference>
<dbReference type="SUPFAM" id="SSF53756">
    <property type="entry name" value="UDP-Glycosyltransferase/glycogen phosphorylase"/>
    <property type="match status" value="1"/>
</dbReference>
<name>A0A350P8V6_9ALTE</name>
<reference evidence="1 2" key="1">
    <citation type="journal article" date="2018" name="Nat. Biotechnol.">
        <title>A standardized bacterial taxonomy based on genome phylogeny substantially revises the tree of life.</title>
        <authorList>
            <person name="Parks D.H."/>
            <person name="Chuvochina M."/>
            <person name="Waite D.W."/>
            <person name="Rinke C."/>
            <person name="Skarshewski A."/>
            <person name="Chaumeil P.A."/>
            <person name="Hugenholtz P."/>
        </authorList>
    </citation>
    <scope>NUCLEOTIDE SEQUENCE [LARGE SCALE GENOMIC DNA]</scope>
    <source>
        <strain evidence="1">UBA11978</strain>
    </source>
</reference>
<evidence type="ECO:0000313" key="1">
    <source>
        <dbReference type="EMBL" id="HAW77723.1"/>
    </source>
</evidence>
<proteinExistence type="predicted"/>
<organism evidence="1 2">
    <name type="scientific">Alteromonas australica</name>
    <dbReference type="NCBI Taxonomy" id="589873"/>
    <lineage>
        <taxon>Bacteria</taxon>
        <taxon>Pseudomonadati</taxon>
        <taxon>Pseudomonadota</taxon>
        <taxon>Gammaproteobacteria</taxon>
        <taxon>Alteromonadales</taxon>
        <taxon>Alteromonadaceae</taxon>
        <taxon>Alteromonas/Salinimonas group</taxon>
        <taxon>Alteromonas</taxon>
    </lineage>
</organism>
<dbReference type="EMBL" id="DNAN01000648">
    <property type="protein sequence ID" value="HAW77723.1"/>
    <property type="molecule type" value="Genomic_DNA"/>
</dbReference>
<dbReference type="AlphaFoldDB" id="A0A350P8V6"/>
<dbReference type="PANTHER" id="PTHR46656">
    <property type="entry name" value="PUTATIVE-RELATED"/>
    <property type="match status" value="1"/>
</dbReference>
<dbReference type="Proteomes" id="UP000263517">
    <property type="component" value="Unassembled WGS sequence"/>
</dbReference>
<accession>A0A350P8V6</accession>
<comment type="caution">
    <text evidence="1">The sequence shown here is derived from an EMBL/GenBank/DDBJ whole genome shotgun (WGS) entry which is preliminary data.</text>
</comment>